<dbReference type="Proteomes" id="UP000053593">
    <property type="component" value="Unassembled WGS sequence"/>
</dbReference>
<dbReference type="EMBL" id="KN834779">
    <property type="protein sequence ID" value="KIK59477.1"/>
    <property type="molecule type" value="Genomic_DNA"/>
</dbReference>
<dbReference type="AlphaFoldDB" id="A0A0D0CLP4"/>
<evidence type="ECO:0000313" key="1">
    <source>
        <dbReference type="EMBL" id="KIK59477.1"/>
    </source>
</evidence>
<proteinExistence type="predicted"/>
<protein>
    <submittedName>
        <fullName evidence="1">Uncharacterized protein</fullName>
    </submittedName>
</protein>
<dbReference type="HOGENOM" id="CLU_2292014_0_0_1"/>
<keyword evidence="2" id="KW-1185">Reference proteome</keyword>
<reference evidence="1 2" key="1">
    <citation type="submission" date="2014-04" db="EMBL/GenBank/DDBJ databases">
        <title>Evolutionary Origins and Diversification of the Mycorrhizal Mutualists.</title>
        <authorList>
            <consortium name="DOE Joint Genome Institute"/>
            <consortium name="Mycorrhizal Genomics Consortium"/>
            <person name="Kohler A."/>
            <person name="Kuo A."/>
            <person name="Nagy L.G."/>
            <person name="Floudas D."/>
            <person name="Copeland A."/>
            <person name="Barry K.W."/>
            <person name="Cichocki N."/>
            <person name="Veneault-Fourrey C."/>
            <person name="LaButti K."/>
            <person name="Lindquist E.A."/>
            <person name="Lipzen A."/>
            <person name="Lundell T."/>
            <person name="Morin E."/>
            <person name="Murat C."/>
            <person name="Riley R."/>
            <person name="Ohm R."/>
            <person name="Sun H."/>
            <person name="Tunlid A."/>
            <person name="Henrissat B."/>
            <person name="Grigoriev I.V."/>
            <person name="Hibbett D.S."/>
            <person name="Martin F."/>
        </authorList>
    </citation>
    <scope>NUCLEOTIDE SEQUENCE [LARGE SCALE GENOMIC DNA]</scope>
    <source>
        <strain evidence="1 2">FD-317 M1</strain>
    </source>
</reference>
<gene>
    <name evidence="1" type="ORF">GYMLUDRAFT_245163</name>
</gene>
<evidence type="ECO:0000313" key="2">
    <source>
        <dbReference type="Proteomes" id="UP000053593"/>
    </source>
</evidence>
<organism evidence="1 2">
    <name type="scientific">Collybiopsis luxurians FD-317 M1</name>
    <dbReference type="NCBI Taxonomy" id="944289"/>
    <lineage>
        <taxon>Eukaryota</taxon>
        <taxon>Fungi</taxon>
        <taxon>Dikarya</taxon>
        <taxon>Basidiomycota</taxon>
        <taxon>Agaricomycotina</taxon>
        <taxon>Agaricomycetes</taxon>
        <taxon>Agaricomycetidae</taxon>
        <taxon>Agaricales</taxon>
        <taxon>Marasmiineae</taxon>
        <taxon>Omphalotaceae</taxon>
        <taxon>Collybiopsis</taxon>
        <taxon>Collybiopsis luxurians</taxon>
    </lineage>
</organism>
<sequence>MVHVQPTLDNTCAHFLTVSTLPHMLADWELFSSALYLPQFCTEARNYTGTVEGLLHIPLQLHILKRGSTSVLLEAGTRTAQIHDGSNLCHPTKHRSLFLYF</sequence>
<accession>A0A0D0CLP4</accession>
<name>A0A0D0CLP4_9AGAR</name>